<keyword evidence="8" id="KW-0175">Coiled coil</keyword>
<protein>
    <submittedName>
        <fullName evidence="11">WGS project CCBQ000000000 data, contig 00015</fullName>
    </submittedName>
</protein>
<evidence type="ECO:0000256" key="9">
    <source>
        <dbReference type="SAM" id="MobiDB-lite"/>
    </source>
</evidence>
<dbReference type="InterPro" id="IPR027417">
    <property type="entry name" value="P-loop_NTPase"/>
</dbReference>
<dbReference type="GO" id="GO:0005634">
    <property type="term" value="C:nucleus"/>
    <property type="evidence" value="ECO:0007669"/>
    <property type="project" value="TreeGrafter"/>
</dbReference>
<evidence type="ECO:0000313" key="12">
    <source>
        <dbReference type="Proteomes" id="UP000031516"/>
    </source>
</evidence>
<name>A0A0A8LCG5_9SACH</name>
<dbReference type="EMBL" id="CCBQ010000045">
    <property type="protein sequence ID" value="CDO95875.1"/>
    <property type="molecule type" value="Genomic_DNA"/>
</dbReference>
<dbReference type="Pfam" id="PF00176">
    <property type="entry name" value="SNF2-rel_dom"/>
    <property type="match status" value="1"/>
</dbReference>
<keyword evidence="4" id="KW-0378">Hydrolase</keyword>
<dbReference type="InterPro" id="IPR049730">
    <property type="entry name" value="SNF2/RAD54-like_C"/>
</dbReference>
<dbReference type="GO" id="GO:0005524">
    <property type="term" value="F:ATP binding"/>
    <property type="evidence" value="ECO:0007669"/>
    <property type="project" value="InterPro"/>
</dbReference>
<feature type="coiled-coil region" evidence="8">
    <location>
        <begin position="1446"/>
        <end position="1480"/>
    </location>
</feature>
<evidence type="ECO:0000256" key="2">
    <source>
        <dbReference type="ARBA" id="ARBA00022741"/>
    </source>
</evidence>
<gene>
    <name evidence="11" type="ORF">KLDO_g4100</name>
</gene>
<proteinExistence type="predicted"/>
<dbReference type="PROSITE" id="PS00518">
    <property type="entry name" value="ZF_RING_1"/>
    <property type="match status" value="1"/>
</dbReference>
<feature type="compositionally biased region" description="Basic and acidic residues" evidence="9">
    <location>
        <begin position="137"/>
        <end position="148"/>
    </location>
</feature>
<evidence type="ECO:0000256" key="3">
    <source>
        <dbReference type="ARBA" id="ARBA00022771"/>
    </source>
</evidence>
<dbReference type="InterPro" id="IPR059033">
    <property type="entry name" value="C144_05_dom"/>
</dbReference>
<dbReference type="GO" id="GO:0000209">
    <property type="term" value="P:protein polyubiquitination"/>
    <property type="evidence" value="ECO:0007669"/>
    <property type="project" value="TreeGrafter"/>
</dbReference>
<dbReference type="OrthoDB" id="5330228at2759"/>
<dbReference type="GO" id="GO:0006974">
    <property type="term" value="P:DNA damage response"/>
    <property type="evidence" value="ECO:0007669"/>
    <property type="project" value="TreeGrafter"/>
</dbReference>
<dbReference type="Proteomes" id="UP000031516">
    <property type="component" value="Unassembled WGS sequence"/>
</dbReference>
<dbReference type="InterPro" id="IPR052583">
    <property type="entry name" value="ATP-helicase/E3_Ub-Ligase"/>
</dbReference>
<dbReference type="InterPro" id="IPR017907">
    <property type="entry name" value="Znf_RING_CS"/>
</dbReference>
<dbReference type="CDD" id="cd18793">
    <property type="entry name" value="SF2_C_SNF"/>
    <property type="match status" value="1"/>
</dbReference>
<dbReference type="SMART" id="SM00487">
    <property type="entry name" value="DEXDc"/>
    <property type="match status" value="1"/>
</dbReference>
<evidence type="ECO:0000256" key="1">
    <source>
        <dbReference type="ARBA" id="ARBA00022723"/>
    </source>
</evidence>
<accession>A0A0A8LCG5</accession>
<keyword evidence="1" id="KW-0479">Metal-binding</keyword>
<dbReference type="InterPro" id="IPR014001">
    <property type="entry name" value="Helicase_ATP-bd"/>
</dbReference>
<evidence type="ECO:0000256" key="4">
    <source>
        <dbReference type="ARBA" id="ARBA00022801"/>
    </source>
</evidence>
<dbReference type="InterPro" id="IPR013083">
    <property type="entry name" value="Znf_RING/FYVE/PHD"/>
</dbReference>
<reference evidence="11 12" key="1">
    <citation type="submission" date="2014-03" db="EMBL/GenBank/DDBJ databases">
        <title>The genome of Kluyveromyces dobzhanskii.</title>
        <authorList>
            <person name="Nystedt B."/>
            <person name="Astrom S."/>
        </authorList>
    </citation>
    <scope>NUCLEOTIDE SEQUENCE [LARGE SCALE GENOMIC DNA]</scope>
    <source>
        <strain evidence="11 12">CBS 2104</strain>
    </source>
</reference>
<evidence type="ECO:0000259" key="10">
    <source>
        <dbReference type="PROSITE" id="PS50089"/>
    </source>
</evidence>
<evidence type="ECO:0000256" key="7">
    <source>
        <dbReference type="PROSITE-ProRule" id="PRU00175"/>
    </source>
</evidence>
<dbReference type="InterPro" id="IPR001841">
    <property type="entry name" value="Znf_RING"/>
</dbReference>
<evidence type="ECO:0000256" key="8">
    <source>
        <dbReference type="SAM" id="Coils"/>
    </source>
</evidence>
<comment type="caution">
    <text evidence="11">The sequence shown here is derived from an EMBL/GenBank/DDBJ whole genome shotgun (WGS) entry which is preliminary data.</text>
</comment>
<dbReference type="Pfam" id="PF13920">
    <property type="entry name" value="zf-C3HC4_3"/>
    <property type="match status" value="1"/>
</dbReference>
<dbReference type="Gene3D" id="3.30.40.10">
    <property type="entry name" value="Zinc/RING finger domain, C3HC4 (zinc finger)"/>
    <property type="match status" value="1"/>
</dbReference>
<keyword evidence="6" id="KW-0067">ATP-binding</keyword>
<keyword evidence="12" id="KW-1185">Reference proteome</keyword>
<dbReference type="PANTHER" id="PTHR45865:SF1">
    <property type="entry name" value="E3 UBIQUITIN-PROTEIN LIGASE SHPRH"/>
    <property type="match status" value="1"/>
</dbReference>
<organism evidence="11 12">
    <name type="scientific">Kluyveromyces dobzhanskii CBS 2104</name>
    <dbReference type="NCBI Taxonomy" id="1427455"/>
    <lineage>
        <taxon>Eukaryota</taxon>
        <taxon>Fungi</taxon>
        <taxon>Dikarya</taxon>
        <taxon>Ascomycota</taxon>
        <taxon>Saccharomycotina</taxon>
        <taxon>Saccharomycetes</taxon>
        <taxon>Saccharomycetales</taxon>
        <taxon>Saccharomycetaceae</taxon>
        <taxon>Kluyveromyces</taxon>
    </lineage>
</organism>
<evidence type="ECO:0000256" key="6">
    <source>
        <dbReference type="ARBA" id="ARBA00022840"/>
    </source>
</evidence>
<dbReference type="GO" id="GO:0008270">
    <property type="term" value="F:zinc ion binding"/>
    <property type="evidence" value="ECO:0007669"/>
    <property type="project" value="UniProtKB-KW"/>
</dbReference>
<dbReference type="SUPFAM" id="SSF52540">
    <property type="entry name" value="P-loop containing nucleoside triphosphate hydrolases"/>
    <property type="match status" value="2"/>
</dbReference>
<sequence length="1509" mass="175485">MTQDMIDFPKDSLVKWALMNQDVELIEGGMVNFAFNESLQPFESLHTKQQDKFDVIPVLNYMLCHGEFDPISIVKNVAVTFKWEQNETGTKGWVQFYHDRGFLGKWDCSAMFQQFKQIVLCVEAKIAEKEAWNTLVRDTEEREKEESATRNGRGKKRKLTPRDKITYKFENFKVHPLILSIDTSGNWAINIQMSLLCVVNDSNYFSKESNRLLSELFHEKCPQYFSKMCYGHQADCSNEFNDLINSYTKHTLRKDVKVSTPGLLDVKLMPFQMESVEWMLRKEGFFNEPIDRITGIKELGIFLNEHVSYSYEFMPINNCFWNKIMGYILPLKTAWNIYEEWFTEQANGRNARGLLADEMGLGKTVEMLSVITTNKRDLSNVSSTFVSSIHGKEIRRAKTNLVICPAIILEQWIDEIKLHVNGTISEFKVFHYEGLEKMQHKFNERSSIQLAKMLSEYDVVICSDFTLEMEFKYAELSFLQRSTRNTTRKGDYISPLTLVEFFRIIMDELQCLGHSLSNGTRYTQLIHRVHTWGVSGTAVQTHMQMQCLLVHLQLHPFQVEHNVIHSVCYLNEANRRKWQRSKDHLTFLYENWDSNDDWVGYRGCRFTAEEMFDIFPKFNLASRHTKKDVQDQIKIPKQKIYLVPVELNQIEQDNYANVWDSFLIASGYDSRSNGNGYLDFEALNRWLTLLRLTCCHASLTMDHYYVSRNKRWRANDQLESMDSILDFMKEEVLDRIHHLQRENYIMRLQLGQTKLEFDKDYATSCDIFQNVIQDITSDLRNLYAVDDFLNLSNDSMERRSAKATSNMRSLLQILHQTISLQTRSYFSLGSRKLELNDGTYDTANTNKDQFKNETTNCSKISKNSRDSGRYSDDEFEEIHKYQKLEKESFDVAEKLRAELLREHVADINAEINDVRNWLFHEDLNQKLAFDLIISNMKNYALPLGDTPGYLKIVELFEKLNSQSEHFNKLIKELETLSFETAINQFEGVQNFENSEAYNKLIGEQNKMVCLTDVLQRIVKNREDIAISERKLNQYNAESLIKEADSEFHRDLLRVTPFLGGDSLRMLLNSAENDPSMKYKLKKSKFAHHNVEEFVKCYETEVTRILGELKKIKCALEKFGGIQDAKTNYLSQLQTLSDSIPPLANRPATVRKSIIKKVLEGKSYDENHNALNKLKSRLGYLDTLTRLKSSIVENASITCTICYSEIYTGSILKCGHFFCKGCVVKWFEKDTSCPMCKSETTSFEVYHFKFREEQFKDESDTKLAGNLLKQTDSSKSSNDTTDSNSRAETVLTRKFNTFPQINEVNRMVLDGSWGGKVDQALKLILYIKQQHLESEPLSRSPQIVIFSIHPQFFDILGKVLAIHDIRYGYPYVNSTFAQAVNTFRRDPECTCLFLRSNQEATGLTLVNARHVFIMDPILERSVEAQAISRVHRIGQKHETYVWNFMVRNTVEESIMNYKAALEAKNKQYKEERSTTDEAERSLETDLSLDNLCASTLEQSNIWHCFFENGI</sequence>
<dbReference type="InterPro" id="IPR000330">
    <property type="entry name" value="SNF2_N"/>
</dbReference>
<dbReference type="PANTHER" id="PTHR45865">
    <property type="entry name" value="E3 UBIQUITIN-PROTEIN LIGASE SHPRH FAMILY MEMBER"/>
    <property type="match status" value="1"/>
</dbReference>
<feature type="region of interest" description="Disordered" evidence="9">
    <location>
        <begin position="137"/>
        <end position="158"/>
    </location>
</feature>
<dbReference type="GO" id="GO:0016787">
    <property type="term" value="F:hydrolase activity"/>
    <property type="evidence" value="ECO:0007669"/>
    <property type="project" value="UniProtKB-KW"/>
</dbReference>
<dbReference type="Gene3D" id="3.40.50.300">
    <property type="entry name" value="P-loop containing nucleotide triphosphate hydrolases"/>
    <property type="match status" value="1"/>
</dbReference>
<dbReference type="Pfam" id="PF26021">
    <property type="entry name" value="Ferritin_C144_05"/>
    <property type="match status" value="1"/>
</dbReference>
<dbReference type="PROSITE" id="PS50089">
    <property type="entry name" value="ZF_RING_2"/>
    <property type="match status" value="1"/>
</dbReference>
<feature type="domain" description="RING-type" evidence="10">
    <location>
        <begin position="1198"/>
        <end position="1236"/>
    </location>
</feature>
<evidence type="ECO:0000256" key="5">
    <source>
        <dbReference type="ARBA" id="ARBA00022833"/>
    </source>
</evidence>
<dbReference type="InterPro" id="IPR038718">
    <property type="entry name" value="SNF2-like_sf"/>
</dbReference>
<dbReference type="GO" id="GO:0061630">
    <property type="term" value="F:ubiquitin protein ligase activity"/>
    <property type="evidence" value="ECO:0007669"/>
    <property type="project" value="TreeGrafter"/>
</dbReference>
<keyword evidence="2" id="KW-0547">Nucleotide-binding</keyword>
<dbReference type="SMART" id="SM00184">
    <property type="entry name" value="RING"/>
    <property type="match status" value="1"/>
</dbReference>
<dbReference type="SUPFAM" id="SSF57850">
    <property type="entry name" value="RING/U-box"/>
    <property type="match status" value="1"/>
</dbReference>
<keyword evidence="5" id="KW-0862">Zinc</keyword>
<dbReference type="Gene3D" id="3.40.50.10810">
    <property type="entry name" value="Tandem AAA-ATPase domain"/>
    <property type="match status" value="1"/>
</dbReference>
<evidence type="ECO:0000313" key="11">
    <source>
        <dbReference type="EMBL" id="CDO95875.1"/>
    </source>
</evidence>
<keyword evidence="3 7" id="KW-0863">Zinc-finger</keyword>